<dbReference type="SMART" id="SM00255">
    <property type="entry name" value="TIR"/>
    <property type="match status" value="1"/>
</dbReference>
<evidence type="ECO:0000256" key="2">
    <source>
        <dbReference type="ARBA" id="ARBA00022737"/>
    </source>
</evidence>
<keyword evidence="2" id="KW-0677">Repeat</keyword>
<keyword evidence="3" id="KW-0611">Plant defense</keyword>
<evidence type="ECO:0000313" key="7">
    <source>
        <dbReference type="Proteomes" id="UP001154282"/>
    </source>
</evidence>
<name>A0AAV0ILZ3_9ROSI</name>
<dbReference type="SMART" id="SM00367">
    <property type="entry name" value="LRR_CC"/>
    <property type="match status" value="5"/>
</dbReference>
<dbReference type="GO" id="GO:0007165">
    <property type="term" value="P:signal transduction"/>
    <property type="evidence" value="ECO:0007669"/>
    <property type="project" value="InterPro"/>
</dbReference>
<organism evidence="6 7">
    <name type="scientific">Linum tenue</name>
    <dbReference type="NCBI Taxonomy" id="586396"/>
    <lineage>
        <taxon>Eukaryota</taxon>
        <taxon>Viridiplantae</taxon>
        <taxon>Streptophyta</taxon>
        <taxon>Embryophyta</taxon>
        <taxon>Tracheophyta</taxon>
        <taxon>Spermatophyta</taxon>
        <taxon>Magnoliopsida</taxon>
        <taxon>eudicotyledons</taxon>
        <taxon>Gunneridae</taxon>
        <taxon>Pentapetalae</taxon>
        <taxon>rosids</taxon>
        <taxon>fabids</taxon>
        <taxon>Malpighiales</taxon>
        <taxon>Linaceae</taxon>
        <taxon>Linum</taxon>
    </lineage>
</organism>
<dbReference type="InterPro" id="IPR058192">
    <property type="entry name" value="WHD_ROQ1-like"/>
</dbReference>
<dbReference type="InterPro" id="IPR027417">
    <property type="entry name" value="P-loop_NTPase"/>
</dbReference>
<dbReference type="PANTHER" id="PTHR11017">
    <property type="entry name" value="LEUCINE-RICH REPEAT-CONTAINING PROTEIN"/>
    <property type="match status" value="1"/>
</dbReference>
<dbReference type="Gene3D" id="3.40.50.300">
    <property type="entry name" value="P-loop containing nucleotide triphosphate hydrolases"/>
    <property type="match status" value="1"/>
</dbReference>
<dbReference type="PROSITE" id="PS50104">
    <property type="entry name" value="TIR"/>
    <property type="match status" value="1"/>
</dbReference>
<evidence type="ECO:0000256" key="3">
    <source>
        <dbReference type="ARBA" id="ARBA00022821"/>
    </source>
</evidence>
<dbReference type="InterPro" id="IPR042197">
    <property type="entry name" value="Apaf_helical"/>
</dbReference>
<keyword evidence="7" id="KW-1185">Reference proteome</keyword>
<dbReference type="Pfam" id="PF23282">
    <property type="entry name" value="WHD_ROQ1"/>
    <property type="match status" value="1"/>
</dbReference>
<evidence type="ECO:0000256" key="1">
    <source>
        <dbReference type="ARBA" id="ARBA00022614"/>
    </source>
</evidence>
<dbReference type="InterPro" id="IPR055414">
    <property type="entry name" value="LRR_R13L4/SHOC2-like"/>
</dbReference>
<dbReference type="GO" id="GO:0043531">
    <property type="term" value="F:ADP binding"/>
    <property type="evidence" value="ECO:0007669"/>
    <property type="project" value="InterPro"/>
</dbReference>
<dbReference type="PRINTS" id="PR00364">
    <property type="entry name" value="DISEASERSIST"/>
</dbReference>
<dbReference type="InterPro" id="IPR006553">
    <property type="entry name" value="Leu-rich_rpt_Cys-con_subtyp"/>
</dbReference>
<proteinExistence type="predicted"/>
<dbReference type="InterPro" id="IPR001611">
    <property type="entry name" value="Leu-rich_rpt"/>
</dbReference>
<dbReference type="InterPro" id="IPR044974">
    <property type="entry name" value="Disease_R_plants"/>
</dbReference>
<dbReference type="SUPFAM" id="SSF52058">
    <property type="entry name" value="L domain-like"/>
    <property type="match status" value="2"/>
</dbReference>
<dbReference type="Proteomes" id="UP001154282">
    <property type="component" value="Unassembled WGS sequence"/>
</dbReference>
<dbReference type="GO" id="GO:0051707">
    <property type="term" value="P:response to other organism"/>
    <property type="evidence" value="ECO:0007669"/>
    <property type="project" value="UniProtKB-ARBA"/>
</dbReference>
<dbReference type="InterPro" id="IPR000157">
    <property type="entry name" value="TIR_dom"/>
</dbReference>
<dbReference type="Pfam" id="PF00931">
    <property type="entry name" value="NB-ARC"/>
    <property type="match status" value="1"/>
</dbReference>
<reference evidence="6" key="1">
    <citation type="submission" date="2022-08" db="EMBL/GenBank/DDBJ databases">
        <authorList>
            <person name="Gutierrez-Valencia J."/>
        </authorList>
    </citation>
    <scope>NUCLEOTIDE SEQUENCE</scope>
</reference>
<evidence type="ECO:0000259" key="5">
    <source>
        <dbReference type="PROSITE" id="PS50104"/>
    </source>
</evidence>
<dbReference type="Gene3D" id="3.40.50.10140">
    <property type="entry name" value="Toll/interleukin-1 receptor homology (TIR) domain"/>
    <property type="match status" value="1"/>
</dbReference>
<sequence length="1213" mass="137230">MESSAAASSSSALPQSVALPAGDYEVFMSFRGPDVRNKFASHLYTSLARAKIRTFRDEEELQKGEGIAPSLVRAIPDSKIYIPILSEQYASSKWCLTELAQMVECWKQGKGHIILPIFYFVDPRDVRKQQGSYQQAFEQHAQKHSPQTVIEWKEALREVGQMKGWHVTESCSEGTIVDEVLSKVESHLMSMYTLVTDELVGIDTPVEEVMELLDLGSSDEKVIVGIHGMGGLGKTTLSKAVYNKICSKFDRCCYLEDVREALAKSDGAVSLLNRIISTILKADHQVKSVSEGINMIKERVSKHKLLLVLDDIDDKFEFDKILGKLSDFSAESRFIFTTRYKRALNFIPECKFYEPEEMSRHLSLQLFCKHAFGMNNPPEEDAEICGEFVEVAAGLPLALKVIGSLLFHRGREFWEEKLKEYRGIVSTTENVLQERLKISYKDLSHNEKQIFLDIACFFIGDEKDLPYYMWSECDFYPESGIDTLIHRSLMKLEKNNRFWMHDHIRDLGRAIVKKEDVRHPYNRSRIWSTDDALDMLRNRQGSERVEAIQIHGYGNEMLKSQNFEKLSGLRYLNVQYRQMMGDFSQVLPNICFLQLHQCASIPTNINVKKLAVLDLCSCNVKDNWKGWSGVKAATKLKALNLHECRELTKSPDMSKCTSLELINFMWCHKLEGQIHIGKFKNMKKLLLNYTAITELVISGGDTGNLQRLEEMDVSETGLTELPAGMENLSSLKILSLGSWKPANYWMEIPRLPRSLKRLSILGPSFGVPNLLELKELEYLSCTKGYWFLDDFWQLPNLKELTLTWCILVCPTDGAQQFLSERKKYNGPLLRQDQDEGATSLAATAAPASLTSLKVVGCSDLNELPSLENLCNLTQLKVSGVQVAEIRGLGELRALETMVISDCLNLNSLNGLENLLLLKTLTLSSVNLERLPSLANLSKLKDLEVGRCRNLVEIQGMDGLGESLSCLTIEECPRLESMDGLQLLGALEELTFSDILFGQGPSLDLSGLVNLKRLNIHWCPELTEVKGLERLMSLERLSMRGCLSIRQLPGLSELSNLKKLSLYLCESLIDLAGINRLESLQKLSLDECRSITRLPNLSGFKNLWDLKLKGCIELTGLEGVEGLESLRELNLRDCRSITELGNLSGLKKLRRLTISGCTKLVEVNGLDELEELEYLEMERRMRVKCWVRSTARYAVGLCFFLVEICQVNSLHRST</sequence>
<protein>
    <recommendedName>
        <fullName evidence="5">TIR domain-containing protein</fullName>
    </recommendedName>
</protein>
<dbReference type="Pfam" id="PF23598">
    <property type="entry name" value="LRR_14"/>
    <property type="match status" value="1"/>
</dbReference>
<evidence type="ECO:0000313" key="6">
    <source>
        <dbReference type="EMBL" id="CAI0397370.1"/>
    </source>
</evidence>
<gene>
    <name evidence="6" type="ORF">LITE_LOCUS9515</name>
</gene>
<dbReference type="SUPFAM" id="SSF52200">
    <property type="entry name" value="Toll/Interleukin receptor TIR domain"/>
    <property type="match status" value="1"/>
</dbReference>
<comment type="caution">
    <text evidence="6">The sequence shown here is derived from an EMBL/GenBank/DDBJ whole genome shotgun (WGS) entry which is preliminary data.</text>
</comment>
<dbReference type="PROSITE" id="PS51450">
    <property type="entry name" value="LRR"/>
    <property type="match status" value="1"/>
</dbReference>
<evidence type="ECO:0000256" key="4">
    <source>
        <dbReference type="ARBA" id="ARBA00023027"/>
    </source>
</evidence>
<dbReference type="FunFam" id="3.40.50.10140:FF:000007">
    <property type="entry name" value="Disease resistance protein (TIR-NBS-LRR class)"/>
    <property type="match status" value="1"/>
</dbReference>
<dbReference type="InterPro" id="IPR002182">
    <property type="entry name" value="NB-ARC"/>
</dbReference>
<feature type="domain" description="TIR" evidence="5">
    <location>
        <begin position="22"/>
        <end position="188"/>
    </location>
</feature>
<dbReference type="Pfam" id="PF01582">
    <property type="entry name" value="TIR"/>
    <property type="match status" value="1"/>
</dbReference>
<accession>A0AAV0ILZ3</accession>
<keyword evidence="4" id="KW-0520">NAD</keyword>
<keyword evidence="1" id="KW-0433">Leucine-rich repeat</keyword>
<dbReference type="Gene3D" id="1.10.8.430">
    <property type="entry name" value="Helical domain of apoptotic protease-activating factors"/>
    <property type="match status" value="1"/>
</dbReference>
<dbReference type="GO" id="GO:0006952">
    <property type="term" value="P:defense response"/>
    <property type="evidence" value="ECO:0007669"/>
    <property type="project" value="UniProtKB-KW"/>
</dbReference>
<dbReference type="SUPFAM" id="SSF52540">
    <property type="entry name" value="P-loop containing nucleoside triphosphate hydrolases"/>
    <property type="match status" value="1"/>
</dbReference>
<dbReference type="PANTHER" id="PTHR11017:SF570">
    <property type="entry name" value="DISEASE RESISTANCE PROTEIN (TIR-NBS CLASS)-RELATED"/>
    <property type="match status" value="1"/>
</dbReference>
<dbReference type="Gene3D" id="3.80.10.10">
    <property type="entry name" value="Ribonuclease Inhibitor"/>
    <property type="match status" value="4"/>
</dbReference>
<dbReference type="InterPro" id="IPR032675">
    <property type="entry name" value="LRR_dom_sf"/>
</dbReference>
<dbReference type="AlphaFoldDB" id="A0AAV0ILZ3"/>
<dbReference type="EMBL" id="CAMGYJ010000004">
    <property type="protein sequence ID" value="CAI0397370.1"/>
    <property type="molecule type" value="Genomic_DNA"/>
</dbReference>
<dbReference type="InterPro" id="IPR035897">
    <property type="entry name" value="Toll_tir_struct_dom_sf"/>
</dbReference>